<protein>
    <submittedName>
        <fullName evidence="1">Uncharacterized protein</fullName>
    </submittedName>
</protein>
<proteinExistence type="predicted"/>
<keyword evidence="2" id="KW-1185">Reference proteome</keyword>
<gene>
    <name evidence="1" type="ORF">OUZ56_024954</name>
</gene>
<comment type="caution">
    <text evidence="1">The sequence shown here is derived from an EMBL/GenBank/DDBJ whole genome shotgun (WGS) entry which is preliminary data.</text>
</comment>
<accession>A0ABQ9ZIH0</accession>
<dbReference type="EMBL" id="JAOYFB010000004">
    <property type="protein sequence ID" value="KAK4012718.1"/>
    <property type="molecule type" value="Genomic_DNA"/>
</dbReference>
<name>A0ABQ9ZIH0_9CRUS</name>
<sequence length="196" mass="22201">MAVSDRARYQSTAGGFRVFETKKCEDPGIYYKKDICIFRQRSLIRSSRLPAPLFCHAPLHIHTMFPSNSSSVGFLLYEWYTLYSLHMFDLILLMHSCGEGYFTSLLAQDNVCIQRPKERYSETAITLVINAGNSASSAMVRNSIEFNDGLGSTQVATRWGHHSASPKRRVVGAGWEEFLQRCGIELELDASPTRFF</sequence>
<organism evidence="1 2">
    <name type="scientific">Daphnia magna</name>
    <dbReference type="NCBI Taxonomy" id="35525"/>
    <lineage>
        <taxon>Eukaryota</taxon>
        <taxon>Metazoa</taxon>
        <taxon>Ecdysozoa</taxon>
        <taxon>Arthropoda</taxon>
        <taxon>Crustacea</taxon>
        <taxon>Branchiopoda</taxon>
        <taxon>Diplostraca</taxon>
        <taxon>Cladocera</taxon>
        <taxon>Anomopoda</taxon>
        <taxon>Daphniidae</taxon>
        <taxon>Daphnia</taxon>
    </lineage>
</organism>
<evidence type="ECO:0000313" key="1">
    <source>
        <dbReference type="EMBL" id="KAK4012718.1"/>
    </source>
</evidence>
<dbReference type="Proteomes" id="UP001234178">
    <property type="component" value="Unassembled WGS sequence"/>
</dbReference>
<reference evidence="1 2" key="1">
    <citation type="journal article" date="2023" name="Nucleic Acids Res.">
        <title>The hologenome of Daphnia magna reveals possible DNA methylation and microbiome-mediated evolution of the host genome.</title>
        <authorList>
            <person name="Chaturvedi A."/>
            <person name="Li X."/>
            <person name="Dhandapani V."/>
            <person name="Marshall H."/>
            <person name="Kissane S."/>
            <person name="Cuenca-Cambronero M."/>
            <person name="Asole G."/>
            <person name="Calvet F."/>
            <person name="Ruiz-Romero M."/>
            <person name="Marangio P."/>
            <person name="Guigo R."/>
            <person name="Rago D."/>
            <person name="Mirbahai L."/>
            <person name="Eastwood N."/>
            <person name="Colbourne J.K."/>
            <person name="Zhou J."/>
            <person name="Mallon E."/>
            <person name="Orsini L."/>
        </authorList>
    </citation>
    <scope>NUCLEOTIDE SEQUENCE [LARGE SCALE GENOMIC DNA]</scope>
    <source>
        <strain evidence="1">LRV0_1</strain>
    </source>
</reference>
<evidence type="ECO:0000313" key="2">
    <source>
        <dbReference type="Proteomes" id="UP001234178"/>
    </source>
</evidence>